<keyword evidence="2" id="KW-1185">Reference proteome</keyword>
<sequence length="61" mass="6405">MRAALRAVAEARLAAALAGVPLDEPGRRFVAWVERGDADALDGLASLIEATRAAHQPRGAR</sequence>
<dbReference type="Proteomes" id="UP001589608">
    <property type="component" value="Unassembled WGS sequence"/>
</dbReference>
<comment type="caution">
    <text evidence="1">The sequence shown here is derived from an EMBL/GenBank/DDBJ whole genome shotgun (WGS) entry which is preliminary data.</text>
</comment>
<evidence type="ECO:0000313" key="1">
    <source>
        <dbReference type="EMBL" id="MFB9449771.1"/>
    </source>
</evidence>
<evidence type="ECO:0000313" key="2">
    <source>
        <dbReference type="Proteomes" id="UP001589608"/>
    </source>
</evidence>
<dbReference type="EMBL" id="JBHMCA010000069">
    <property type="protein sequence ID" value="MFB9449771.1"/>
    <property type="molecule type" value="Genomic_DNA"/>
</dbReference>
<accession>A0ABV5MLR1</accession>
<organism evidence="1 2">
    <name type="scientific">Dactylosporangium vinaceum</name>
    <dbReference type="NCBI Taxonomy" id="53362"/>
    <lineage>
        <taxon>Bacteria</taxon>
        <taxon>Bacillati</taxon>
        <taxon>Actinomycetota</taxon>
        <taxon>Actinomycetes</taxon>
        <taxon>Micromonosporales</taxon>
        <taxon>Micromonosporaceae</taxon>
        <taxon>Dactylosporangium</taxon>
    </lineage>
</organism>
<gene>
    <name evidence="1" type="ORF">ACFFTR_42410</name>
</gene>
<proteinExistence type="predicted"/>
<name>A0ABV5MLR1_9ACTN</name>
<dbReference type="RefSeq" id="WP_223100564.1">
    <property type="nucleotide sequence ID" value="NZ_CP061913.1"/>
</dbReference>
<reference evidence="1 2" key="1">
    <citation type="submission" date="2024-09" db="EMBL/GenBank/DDBJ databases">
        <authorList>
            <person name="Sun Q."/>
            <person name="Mori K."/>
        </authorList>
    </citation>
    <scope>NUCLEOTIDE SEQUENCE [LARGE SCALE GENOMIC DNA]</scope>
    <source>
        <strain evidence="1 2">JCM 3307</strain>
    </source>
</reference>
<protein>
    <submittedName>
        <fullName evidence="1">Uncharacterized protein</fullName>
    </submittedName>
</protein>